<feature type="compositionally biased region" description="Low complexity" evidence="16">
    <location>
        <begin position="518"/>
        <end position="529"/>
    </location>
</feature>
<dbReference type="PANTHER" id="PTHR42648">
    <property type="entry name" value="TRANSPOSASE, PUTATIVE-RELATED"/>
    <property type="match status" value="1"/>
</dbReference>
<protein>
    <submittedName>
        <fullName evidence="18">Retrovirus-related Pol polyprotein from transposon TNT 1-94</fullName>
    </submittedName>
</protein>
<dbReference type="InterPro" id="IPR039537">
    <property type="entry name" value="Retrotran_Ty1/copia-like"/>
</dbReference>
<dbReference type="GO" id="GO:0046872">
    <property type="term" value="F:metal ion binding"/>
    <property type="evidence" value="ECO:0007669"/>
    <property type="project" value="UniProtKB-KW"/>
</dbReference>
<dbReference type="Pfam" id="PF25597">
    <property type="entry name" value="SH3_retrovirus"/>
    <property type="match status" value="1"/>
</dbReference>
<dbReference type="InterPro" id="IPR025724">
    <property type="entry name" value="GAG-pre-integrase_dom"/>
</dbReference>
<evidence type="ECO:0000256" key="12">
    <source>
        <dbReference type="ARBA" id="ARBA00022918"/>
    </source>
</evidence>
<feature type="non-terminal residue" evidence="18">
    <location>
        <position position="554"/>
    </location>
</feature>
<gene>
    <name evidence="18" type="primary">POLX_16</name>
    <name evidence="18" type="ORF">CM83_9433</name>
</gene>
<feature type="non-terminal residue" evidence="18">
    <location>
        <position position="1"/>
    </location>
</feature>
<dbReference type="Gene3D" id="3.30.420.10">
    <property type="entry name" value="Ribonuclease H-like superfamily/Ribonuclease H"/>
    <property type="match status" value="1"/>
</dbReference>
<keyword evidence="14" id="KW-0917">Virion maturation</keyword>
<keyword evidence="2" id="KW-1188">Viral release from host cell</keyword>
<keyword evidence="13" id="KW-0808">Transferase</keyword>
<evidence type="ECO:0000256" key="9">
    <source>
        <dbReference type="ARBA" id="ARBA00022840"/>
    </source>
</evidence>
<dbReference type="InterPro" id="IPR036397">
    <property type="entry name" value="RNaseH_sf"/>
</dbReference>
<dbReference type="GO" id="GO:0015074">
    <property type="term" value="P:DNA integration"/>
    <property type="evidence" value="ECO:0007669"/>
    <property type="project" value="UniProtKB-KW"/>
</dbReference>
<comment type="function">
    <text evidence="1">The aspartyl protease (PR) mediates the proteolytic cleavages of the Gag and Gag-Pol polyproteins after assembly of the VLP.</text>
</comment>
<evidence type="ECO:0000256" key="15">
    <source>
        <dbReference type="ARBA" id="ARBA00023172"/>
    </source>
</evidence>
<name>A0A0A9Z4J4_LYGHE</name>
<dbReference type="SUPFAM" id="SSF53098">
    <property type="entry name" value="Ribonuclease H-like"/>
    <property type="match status" value="1"/>
</dbReference>
<dbReference type="InterPro" id="IPR001584">
    <property type="entry name" value="Integrase_cat-core"/>
</dbReference>
<feature type="region of interest" description="Disordered" evidence="16">
    <location>
        <begin position="478"/>
        <end position="554"/>
    </location>
</feature>
<keyword evidence="5" id="KW-0479">Metal-binding</keyword>
<dbReference type="Pfam" id="PF13976">
    <property type="entry name" value="gag_pre-integrs"/>
    <property type="match status" value="1"/>
</dbReference>
<keyword evidence="6" id="KW-0547">Nucleotide-binding</keyword>
<evidence type="ECO:0000256" key="6">
    <source>
        <dbReference type="ARBA" id="ARBA00022741"/>
    </source>
</evidence>
<keyword evidence="11" id="KW-0229">DNA integration</keyword>
<dbReference type="GO" id="GO:0006508">
    <property type="term" value="P:proteolysis"/>
    <property type="evidence" value="ECO:0007669"/>
    <property type="project" value="UniProtKB-KW"/>
</dbReference>
<evidence type="ECO:0000256" key="8">
    <source>
        <dbReference type="ARBA" id="ARBA00022801"/>
    </source>
</evidence>
<evidence type="ECO:0000256" key="5">
    <source>
        <dbReference type="ARBA" id="ARBA00022723"/>
    </source>
</evidence>
<feature type="compositionally biased region" description="Polar residues" evidence="16">
    <location>
        <begin position="545"/>
        <end position="554"/>
    </location>
</feature>
<dbReference type="PANTHER" id="PTHR42648:SF11">
    <property type="entry name" value="TRANSPOSON TY4-P GAG-POL POLYPROTEIN"/>
    <property type="match status" value="1"/>
</dbReference>
<keyword evidence="3" id="KW-0645">Protease</keyword>
<dbReference type="GO" id="GO:0005524">
    <property type="term" value="F:ATP binding"/>
    <property type="evidence" value="ECO:0007669"/>
    <property type="project" value="UniProtKB-KW"/>
</dbReference>
<organism evidence="18">
    <name type="scientific">Lygus hesperus</name>
    <name type="common">Western plant bug</name>
    <dbReference type="NCBI Taxonomy" id="30085"/>
    <lineage>
        <taxon>Eukaryota</taxon>
        <taxon>Metazoa</taxon>
        <taxon>Ecdysozoa</taxon>
        <taxon>Arthropoda</taxon>
        <taxon>Hexapoda</taxon>
        <taxon>Insecta</taxon>
        <taxon>Pterygota</taxon>
        <taxon>Neoptera</taxon>
        <taxon>Paraneoptera</taxon>
        <taxon>Hemiptera</taxon>
        <taxon>Heteroptera</taxon>
        <taxon>Panheteroptera</taxon>
        <taxon>Cimicomorpha</taxon>
        <taxon>Miridae</taxon>
        <taxon>Mirini</taxon>
        <taxon>Lygus</taxon>
    </lineage>
</organism>
<dbReference type="GO" id="GO:0003964">
    <property type="term" value="F:RNA-directed DNA polymerase activity"/>
    <property type="evidence" value="ECO:0007669"/>
    <property type="project" value="UniProtKB-KW"/>
</dbReference>
<evidence type="ECO:0000256" key="7">
    <source>
        <dbReference type="ARBA" id="ARBA00022759"/>
    </source>
</evidence>
<dbReference type="InterPro" id="IPR012337">
    <property type="entry name" value="RNaseH-like_sf"/>
</dbReference>
<keyword evidence="13" id="KW-0239">DNA-directed DNA polymerase</keyword>
<evidence type="ECO:0000256" key="10">
    <source>
        <dbReference type="ARBA" id="ARBA00022842"/>
    </source>
</evidence>
<feature type="compositionally biased region" description="Polar residues" evidence="16">
    <location>
        <begin position="501"/>
        <end position="517"/>
    </location>
</feature>
<keyword evidence="4" id="KW-0540">Nuclease</keyword>
<evidence type="ECO:0000313" key="18">
    <source>
        <dbReference type="EMBL" id="JAG40157.1"/>
    </source>
</evidence>
<keyword evidence="12" id="KW-0695">RNA-directed DNA polymerase</keyword>
<dbReference type="GO" id="GO:0004519">
    <property type="term" value="F:endonuclease activity"/>
    <property type="evidence" value="ECO:0007669"/>
    <property type="project" value="UniProtKB-KW"/>
</dbReference>
<keyword evidence="9" id="KW-0067">ATP-binding</keyword>
<dbReference type="AlphaFoldDB" id="A0A0A9Z4J4"/>
<dbReference type="InterPro" id="IPR054722">
    <property type="entry name" value="PolX-like_BBD"/>
</dbReference>
<evidence type="ECO:0000256" key="3">
    <source>
        <dbReference type="ARBA" id="ARBA00022670"/>
    </source>
</evidence>
<dbReference type="EMBL" id="GBHO01003447">
    <property type="protein sequence ID" value="JAG40157.1"/>
    <property type="molecule type" value="Transcribed_RNA"/>
</dbReference>
<dbReference type="GO" id="GO:0003887">
    <property type="term" value="F:DNA-directed DNA polymerase activity"/>
    <property type="evidence" value="ECO:0007669"/>
    <property type="project" value="UniProtKB-KW"/>
</dbReference>
<keyword evidence="8" id="KW-0378">Hydrolase</keyword>
<dbReference type="PROSITE" id="PS50994">
    <property type="entry name" value="INTEGRASE"/>
    <property type="match status" value="1"/>
</dbReference>
<evidence type="ECO:0000256" key="13">
    <source>
        <dbReference type="ARBA" id="ARBA00022932"/>
    </source>
</evidence>
<evidence type="ECO:0000256" key="14">
    <source>
        <dbReference type="ARBA" id="ARBA00023113"/>
    </source>
</evidence>
<dbReference type="Pfam" id="PF22936">
    <property type="entry name" value="Pol_BBD"/>
    <property type="match status" value="1"/>
</dbReference>
<proteinExistence type="predicted"/>
<reference evidence="18" key="2">
    <citation type="submission" date="2014-07" db="EMBL/GenBank/DDBJ databases">
        <authorList>
            <person name="Hull J."/>
        </authorList>
    </citation>
    <scope>NUCLEOTIDE SEQUENCE</scope>
</reference>
<feature type="domain" description="Integrase catalytic" evidence="17">
    <location>
        <begin position="205"/>
        <end position="383"/>
    </location>
</feature>
<keyword evidence="10" id="KW-0460">Magnesium</keyword>
<evidence type="ECO:0000256" key="4">
    <source>
        <dbReference type="ARBA" id="ARBA00022722"/>
    </source>
</evidence>
<sequence>SKSKDKGPKKKAFHTVLCAASTNNSRAWHIDSGATSHMTFLKDILTDFNENSSHEVTVANNQKISSLGSGSSTLRTTMGLRDVTDIVYVPDLRTNLLSVSQLTQKGHVVVFTDSGCKIYDRDDFHAKGEVVATGTLSDGLFRLDELNVQQALACSLDGKSEELWHKRLGHLNRISMKMLKNGLAADLDFRDGRGEQCVECVLGKQARKPFKMTDGGRADGLLSLVHTDIVGPLAVPSWSGAKYIFVLVDDFSRKIFAYFLKRKDEVFDVFKDFSAMAENQTGRKIKILRSDNGTEFVNKKFSDFLASKGIIHQKTVRYTPEQNGVAERTNRSIVEKARCLMQEAKCDERMWAEAVNTSVYLKNRSPHKAVQGSTPEELWSGKKVSLGHLKVFGCLAFAQIPKQIRKKKMDPKSQPFYFTGYSETSKGYRLFNPRKPGDITIARDVEFFENRFSLPDESQDKSSDTVTIFDQLFHQEDHRDVHSEDGLSAADDESSHDGDSRSNSTNDESSPSVGESNSTASESMSVAAESEPDTIPPGTEEMDESFQSATGSLE</sequence>
<dbReference type="GO" id="GO:0003676">
    <property type="term" value="F:nucleic acid binding"/>
    <property type="evidence" value="ECO:0007669"/>
    <property type="project" value="InterPro"/>
</dbReference>
<evidence type="ECO:0000256" key="16">
    <source>
        <dbReference type="SAM" id="MobiDB-lite"/>
    </source>
</evidence>
<evidence type="ECO:0000259" key="17">
    <source>
        <dbReference type="PROSITE" id="PS50994"/>
    </source>
</evidence>
<keyword evidence="15" id="KW-0233">DNA recombination</keyword>
<dbReference type="GO" id="GO:0008233">
    <property type="term" value="F:peptidase activity"/>
    <property type="evidence" value="ECO:0007669"/>
    <property type="project" value="UniProtKB-KW"/>
</dbReference>
<keyword evidence="7" id="KW-0255">Endonuclease</keyword>
<evidence type="ECO:0000256" key="2">
    <source>
        <dbReference type="ARBA" id="ARBA00022612"/>
    </source>
</evidence>
<dbReference type="Pfam" id="PF00665">
    <property type="entry name" value="rve"/>
    <property type="match status" value="1"/>
</dbReference>
<evidence type="ECO:0000256" key="1">
    <source>
        <dbReference type="ARBA" id="ARBA00002180"/>
    </source>
</evidence>
<dbReference type="GO" id="GO:0006310">
    <property type="term" value="P:DNA recombination"/>
    <property type="evidence" value="ECO:0007669"/>
    <property type="project" value="UniProtKB-KW"/>
</dbReference>
<accession>A0A0A9Z4J4</accession>
<dbReference type="InterPro" id="IPR057670">
    <property type="entry name" value="SH3_retrovirus"/>
</dbReference>
<evidence type="ECO:0000256" key="11">
    <source>
        <dbReference type="ARBA" id="ARBA00022908"/>
    </source>
</evidence>
<keyword evidence="13" id="KW-0548">Nucleotidyltransferase</keyword>
<reference evidence="18" key="1">
    <citation type="journal article" date="2014" name="PLoS ONE">
        <title>Transcriptome-Based Identification of ABC Transporters in the Western Tarnished Plant Bug Lygus hesperus.</title>
        <authorList>
            <person name="Hull J.J."/>
            <person name="Chaney K."/>
            <person name="Geib S.M."/>
            <person name="Fabrick J.A."/>
            <person name="Brent C.S."/>
            <person name="Walsh D."/>
            <person name="Lavine L.C."/>
        </authorList>
    </citation>
    <scope>NUCLEOTIDE SEQUENCE</scope>
</reference>